<dbReference type="GO" id="GO:0020037">
    <property type="term" value="F:heme binding"/>
    <property type="evidence" value="ECO:0007669"/>
    <property type="project" value="InterPro"/>
</dbReference>
<evidence type="ECO:0000313" key="4">
    <source>
        <dbReference type="Proteomes" id="UP001161247"/>
    </source>
</evidence>
<evidence type="ECO:0000256" key="1">
    <source>
        <dbReference type="ARBA" id="ARBA00022723"/>
    </source>
</evidence>
<evidence type="ECO:0000313" key="3">
    <source>
        <dbReference type="EMBL" id="CAI9109882.1"/>
    </source>
</evidence>
<dbReference type="Proteomes" id="UP001161247">
    <property type="component" value="Chromosome 6"/>
</dbReference>
<reference evidence="3" key="1">
    <citation type="submission" date="2023-03" db="EMBL/GenBank/DDBJ databases">
        <authorList>
            <person name="Julca I."/>
        </authorList>
    </citation>
    <scope>NUCLEOTIDE SEQUENCE</scope>
</reference>
<dbReference type="SUPFAM" id="SSF48264">
    <property type="entry name" value="Cytochrome P450"/>
    <property type="match status" value="1"/>
</dbReference>
<evidence type="ECO:0000256" key="2">
    <source>
        <dbReference type="ARBA" id="ARBA00023004"/>
    </source>
</evidence>
<dbReference type="GO" id="GO:0016132">
    <property type="term" value="P:brassinosteroid biosynthetic process"/>
    <property type="evidence" value="ECO:0007669"/>
    <property type="project" value="TreeGrafter"/>
</dbReference>
<keyword evidence="4" id="KW-1185">Reference proteome</keyword>
<dbReference type="GO" id="GO:0004497">
    <property type="term" value="F:monooxygenase activity"/>
    <property type="evidence" value="ECO:0007669"/>
    <property type="project" value="InterPro"/>
</dbReference>
<dbReference type="GO" id="GO:0016125">
    <property type="term" value="P:sterol metabolic process"/>
    <property type="evidence" value="ECO:0007669"/>
    <property type="project" value="TreeGrafter"/>
</dbReference>
<dbReference type="AlphaFoldDB" id="A0AAV1DS69"/>
<organism evidence="3 4">
    <name type="scientific">Oldenlandia corymbosa var. corymbosa</name>
    <dbReference type="NCBI Taxonomy" id="529605"/>
    <lineage>
        <taxon>Eukaryota</taxon>
        <taxon>Viridiplantae</taxon>
        <taxon>Streptophyta</taxon>
        <taxon>Embryophyta</taxon>
        <taxon>Tracheophyta</taxon>
        <taxon>Spermatophyta</taxon>
        <taxon>Magnoliopsida</taxon>
        <taxon>eudicotyledons</taxon>
        <taxon>Gunneridae</taxon>
        <taxon>Pentapetalae</taxon>
        <taxon>asterids</taxon>
        <taxon>lamiids</taxon>
        <taxon>Gentianales</taxon>
        <taxon>Rubiaceae</taxon>
        <taxon>Rubioideae</taxon>
        <taxon>Spermacoceae</taxon>
        <taxon>Hedyotis-Oldenlandia complex</taxon>
        <taxon>Oldenlandia</taxon>
    </lineage>
</organism>
<dbReference type="GO" id="GO:0005506">
    <property type="term" value="F:iron ion binding"/>
    <property type="evidence" value="ECO:0007669"/>
    <property type="project" value="InterPro"/>
</dbReference>
<dbReference type="GO" id="GO:0010268">
    <property type="term" value="P:brassinosteroid homeostasis"/>
    <property type="evidence" value="ECO:0007669"/>
    <property type="project" value="TreeGrafter"/>
</dbReference>
<dbReference type="Pfam" id="PF00067">
    <property type="entry name" value="p450"/>
    <property type="match status" value="1"/>
</dbReference>
<dbReference type="InterPro" id="IPR001128">
    <property type="entry name" value="Cyt_P450"/>
</dbReference>
<proteinExistence type="predicted"/>
<name>A0AAV1DS69_OLDCO</name>
<keyword evidence="1" id="KW-0479">Metal-binding</keyword>
<dbReference type="InterPro" id="IPR036396">
    <property type="entry name" value="Cyt_P450_sf"/>
</dbReference>
<dbReference type="PANTHER" id="PTHR24286:SF169">
    <property type="entry name" value="CYTOCHROME P450 85A1"/>
    <property type="match status" value="1"/>
</dbReference>
<protein>
    <submittedName>
        <fullName evidence="3">OLC1v1009806C3</fullName>
    </submittedName>
</protein>
<dbReference type="PANTHER" id="PTHR24286">
    <property type="entry name" value="CYTOCHROME P450 26"/>
    <property type="match status" value="1"/>
</dbReference>
<keyword evidence="2" id="KW-0408">Iron</keyword>
<dbReference type="Gene3D" id="1.10.630.10">
    <property type="entry name" value="Cytochrome P450"/>
    <property type="match status" value="1"/>
</dbReference>
<accession>A0AAV1DS69</accession>
<dbReference type="EMBL" id="OX459123">
    <property type="protein sequence ID" value="CAI9109882.1"/>
    <property type="molecule type" value="Genomic_DNA"/>
</dbReference>
<dbReference type="GO" id="GO:0016705">
    <property type="term" value="F:oxidoreductase activity, acting on paired donors, with incorporation or reduction of molecular oxygen"/>
    <property type="evidence" value="ECO:0007669"/>
    <property type="project" value="InterPro"/>
</dbReference>
<sequence>MAVMMVILGMAFGLCILSIALLKWNEVRYRKKGLPPGTMGWPVFGETTEFLKQGPGFMKNQRSRYGNFFKSHILGCPTIVSMDPEVNRYILVNEAKGLVPGYPQSMLDILGKSNIAAVHGSAHKYMRGALLSLISPTMIREQLLPKIDEFMRSHLSNWGNTVIDIQEKTKEMAFLSSLKQIAGSESAAIAKEFMPEFFKLVVGTLSLPINLPNTNYHRGFQARKNIVTLLRKLIDERRASGETKDDMLGFLMNTEENKYKLTDEEMIDLIITILYSGYETVSTTSMMAVKYLHDHPKALEEVMKEHMAIRERKKNPDDPIDIEDYKSMRFTRAVIFETSRLATIVNGVLRKTTKDMQLNGESLQPGCIYNCLNT</sequence>
<gene>
    <name evidence="3" type="ORF">OLC1_LOCUS17667</name>
</gene>